<accession>A0A4Z0YC78</accession>
<dbReference type="GO" id="GO:0016301">
    <property type="term" value="F:kinase activity"/>
    <property type="evidence" value="ECO:0007669"/>
    <property type="project" value="UniProtKB-KW"/>
</dbReference>
<dbReference type="PANTHER" id="PTHR43085:SF41">
    <property type="entry name" value="FRUCTOSELYSINE 6-KINASE"/>
    <property type="match status" value="1"/>
</dbReference>
<evidence type="ECO:0000259" key="4">
    <source>
        <dbReference type="Pfam" id="PF00294"/>
    </source>
</evidence>
<dbReference type="Gene3D" id="3.40.1190.20">
    <property type="match status" value="1"/>
</dbReference>
<comment type="similarity">
    <text evidence="1">Belongs to the carbohydrate kinase PfkB family.</text>
</comment>
<evidence type="ECO:0000313" key="6">
    <source>
        <dbReference type="Proteomes" id="UP000297714"/>
    </source>
</evidence>
<dbReference type="PANTHER" id="PTHR43085">
    <property type="entry name" value="HEXOKINASE FAMILY MEMBER"/>
    <property type="match status" value="1"/>
</dbReference>
<dbReference type="InterPro" id="IPR002173">
    <property type="entry name" value="Carboh/pur_kinase_PfkB_CS"/>
</dbReference>
<keyword evidence="2 5" id="KW-0808">Transferase</keyword>
<dbReference type="RefSeq" id="WP_135658276.1">
    <property type="nucleotide sequence ID" value="NZ_JAJUFJ010000007.1"/>
</dbReference>
<gene>
    <name evidence="5" type="primary">frlD_1</name>
    <name evidence="5" type="ORF">CAGA_09310</name>
</gene>
<keyword evidence="3 5" id="KW-0418">Kinase</keyword>
<dbReference type="InterPro" id="IPR029056">
    <property type="entry name" value="Ribokinase-like"/>
</dbReference>
<dbReference type="EMBL" id="SRMQ01000003">
    <property type="protein sequence ID" value="TGJ76861.1"/>
    <property type="molecule type" value="Genomic_DNA"/>
</dbReference>
<dbReference type="InterPro" id="IPR050306">
    <property type="entry name" value="PfkB_Carbo_kinase"/>
</dbReference>
<organism evidence="5 6">
    <name type="scientific">Caproiciproducens galactitolivorans</name>
    <dbReference type="NCBI Taxonomy" id="642589"/>
    <lineage>
        <taxon>Bacteria</taxon>
        <taxon>Bacillati</taxon>
        <taxon>Bacillota</taxon>
        <taxon>Clostridia</taxon>
        <taxon>Eubacteriales</taxon>
        <taxon>Acutalibacteraceae</taxon>
        <taxon>Caproiciproducens</taxon>
    </lineage>
</organism>
<evidence type="ECO:0000313" key="5">
    <source>
        <dbReference type="EMBL" id="TGJ76861.1"/>
    </source>
</evidence>
<sequence>MIRTLGIGDNVCDKYLHISTIYPGGNALNVAVFSAMHGARAAYLGTFGDDLVGKHVYQAALEIGLDLSHCRFAHGENGCARVQLVNGDRVFLTGNKGGISREKPPVLTGMDEEYISGFDLVHTSVYSFLEPQLPVIRRAARFLSMDFSNRMDDGYFRACCPYIDCAEISCGDMEESKIRAAMEKIMIYGCKHIVIATRGSKGAFVMVDGDFYEQSPLLVKARDTMGAGDAFIASFLTNYLDGIADAVDFGTGSGKKGITTAAEYKDCLIRLSLCRAAVFSSAQCQRDGSFGYGKQVELTEEDRRVMKKESV</sequence>
<dbReference type="EC" id="2.7.1.-" evidence="5"/>
<dbReference type="AlphaFoldDB" id="A0A4Z0YC78"/>
<dbReference type="InterPro" id="IPR011611">
    <property type="entry name" value="PfkB_dom"/>
</dbReference>
<dbReference type="SUPFAM" id="SSF53613">
    <property type="entry name" value="Ribokinase-like"/>
    <property type="match status" value="1"/>
</dbReference>
<protein>
    <submittedName>
        <fullName evidence="5">Fructosamine kinase FrlD</fullName>
        <ecNumber evidence="5">2.7.1.-</ecNumber>
    </submittedName>
</protein>
<comment type="caution">
    <text evidence="5">The sequence shown here is derived from an EMBL/GenBank/DDBJ whole genome shotgun (WGS) entry which is preliminary data.</text>
</comment>
<evidence type="ECO:0000256" key="1">
    <source>
        <dbReference type="ARBA" id="ARBA00010688"/>
    </source>
</evidence>
<reference evidence="5 6" key="1">
    <citation type="submission" date="2019-04" db="EMBL/GenBank/DDBJ databases">
        <authorList>
            <person name="Poehlein A."/>
            <person name="Bengelsdorf F.R."/>
            <person name="Duerre P."/>
            <person name="Daniel R."/>
        </authorList>
    </citation>
    <scope>NUCLEOTIDE SEQUENCE [LARGE SCALE GENOMIC DNA]</scope>
    <source>
        <strain evidence="5 6">BS-1</strain>
    </source>
</reference>
<dbReference type="Proteomes" id="UP000297714">
    <property type="component" value="Unassembled WGS sequence"/>
</dbReference>
<evidence type="ECO:0000256" key="3">
    <source>
        <dbReference type="ARBA" id="ARBA00022777"/>
    </source>
</evidence>
<evidence type="ECO:0000256" key="2">
    <source>
        <dbReference type="ARBA" id="ARBA00022679"/>
    </source>
</evidence>
<keyword evidence="6" id="KW-1185">Reference proteome</keyword>
<dbReference type="Pfam" id="PF00294">
    <property type="entry name" value="PfkB"/>
    <property type="match status" value="1"/>
</dbReference>
<dbReference type="OrthoDB" id="9775849at2"/>
<name>A0A4Z0YC78_9FIRM</name>
<proteinExistence type="inferred from homology"/>
<dbReference type="PROSITE" id="PS00583">
    <property type="entry name" value="PFKB_KINASES_1"/>
    <property type="match status" value="1"/>
</dbReference>
<feature type="domain" description="Carbohydrate kinase PfkB" evidence="4">
    <location>
        <begin position="21"/>
        <end position="255"/>
    </location>
</feature>